<sequence>LSICSCRLSSLPRASPKPPAIISSKTHIKCHATSTHTPETRRSGNYPPSAWDYDLVKSFQSNYTEEKYVQESDMLKNEVRGLINKAMDPLAKLELIEAVQRLGLKYQFEMEIKNAIETLHKESKNSSFPDDLYSTALQFRLFRQHGYDVPQVEEFIFGMAEVFRRFMDDKGGFKASLSVDVKGLVNLYEASFFGYEGENIIDEAKAFATSYLKDSKGELSPSMARKVSHALELPLHWRLQGLEARWFIDTYEHEPNMDPNLLRFAKLDYNVVQSIHQQELRELARWWTNLGLEKNVNFSRDRLMEHYLWVAGMVFEPQYGEYRHMATKVIQLITVIDDIYDVYGSVEELELLTDFVDRWDISEIDKLPNSIKTCLLAVYNTTNEIGYWTIQKRNFNIIPYFSKECAKLCKAYLKEAKWYHGGYKPTLKEYFDNAVISVAAPLMLFCSYFLTTKEITKEALDYIDKLPSIVYCGSMLLRLTNDLGTAVDELARGDVLKAVQCYMNDTGASEEVGRDYINHMIHDTWKILNKDVLIRNYPFGEPFISANPNLGRTTTCFYQYGDGHGIQPNSWIKDNLTALFVDPVPLD</sequence>
<gene>
    <name evidence="9" type="ORF">RJ641_034305</name>
</gene>
<dbReference type="InterPro" id="IPR008930">
    <property type="entry name" value="Terpenoid_cyclase/PrenylTrfase"/>
</dbReference>
<dbReference type="SFLD" id="SFLDG01019">
    <property type="entry name" value="Terpene_Cyclase_Like_1_C_Termi"/>
    <property type="match status" value="1"/>
</dbReference>
<feature type="domain" description="Terpene synthase N-terminal" evidence="7">
    <location>
        <begin position="51"/>
        <end position="231"/>
    </location>
</feature>
<feature type="domain" description="Terpene synthase metal-binding" evidence="8">
    <location>
        <begin position="289"/>
        <end position="526"/>
    </location>
</feature>
<dbReference type="AlphaFoldDB" id="A0AAN8VH74"/>
<organism evidence="9 10">
    <name type="scientific">Dillenia turbinata</name>
    <dbReference type="NCBI Taxonomy" id="194707"/>
    <lineage>
        <taxon>Eukaryota</taxon>
        <taxon>Viridiplantae</taxon>
        <taxon>Streptophyta</taxon>
        <taxon>Embryophyta</taxon>
        <taxon>Tracheophyta</taxon>
        <taxon>Spermatophyta</taxon>
        <taxon>Magnoliopsida</taxon>
        <taxon>eudicotyledons</taxon>
        <taxon>Gunneridae</taxon>
        <taxon>Pentapetalae</taxon>
        <taxon>Dilleniales</taxon>
        <taxon>Dilleniaceae</taxon>
        <taxon>Dillenia</taxon>
    </lineage>
</organism>
<comment type="caution">
    <text evidence="9">The sequence shown here is derived from an EMBL/GenBank/DDBJ whole genome shotgun (WGS) entry which is preliminary data.</text>
</comment>
<evidence type="ECO:0000256" key="1">
    <source>
        <dbReference type="ARBA" id="ARBA00001936"/>
    </source>
</evidence>
<dbReference type="InterPro" id="IPR036965">
    <property type="entry name" value="Terpene_synth_N_sf"/>
</dbReference>
<evidence type="ECO:0000313" key="10">
    <source>
        <dbReference type="Proteomes" id="UP001370490"/>
    </source>
</evidence>
<dbReference type="InterPro" id="IPR044814">
    <property type="entry name" value="Terpene_cyclase_plant_C1"/>
</dbReference>
<evidence type="ECO:0000256" key="6">
    <source>
        <dbReference type="ARBA" id="ARBA00023239"/>
    </source>
</evidence>
<dbReference type="Gene3D" id="1.50.10.130">
    <property type="entry name" value="Terpene synthase, N-terminal domain"/>
    <property type="match status" value="1"/>
</dbReference>
<reference evidence="9 10" key="1">
    <citation type="submission" date="2023-12" db="EMBL/GenBank/DDBJ databases">
        <title>A high-quality genome assembly for Dillenia turbinata (Dilleniales).</title>
        <authorList>
            <person name="Chanderbali A."/>
        </authorList>
    </citation>
    <scope>NUCLEOTIDE SEQUENCE [LARGE SCALE GENOMIC DNA]</scope>
    <source>
        <strain evidence="9">LSX21</strain>
        <tissue evidence="9">Leaf</tissue>
    </source>
</reference>
<dbReference type="InterPro" id="IPR050148">
    <property type="entry name" value="Terpene_synthase-like"/>
</dbReference>
<dbReference type="InterPro" id="IPR005630">
    <property type="entry name" value="Terpene_synthase_metal-bd"/>
</dbReference>
<proteinExistence type="predicted"/>
<comment type="cofactor">
    <cofactor evidence="1">
        <name>Mn(2+)</name>
        <dbReference type="ChEBI" id="CHEBI:29035"/>
    </cofactor>
</comment>
<dbReference type="EMBL" id="JBAMMX010000008">
    <property type="protein sequence ID" value="KAK6934150.1"/>
    <property type="molecule type" value="Genomic_DNA"/>
</dbReference>
<dbReference type="CDD" id="cd00684">
    <property type="entry name" value="Terpene_cyclase_plant_C1"/>
    <property type="match status" value="1"/>
</dbReference>
<evidence type="ECO:0000256" key="3">
    <source>
        <dbReference type="ARBA" id="ARBA00022723"/>
    </source>
</evidence>
<dbReference type="PANTHER" id="PTHR31225:SF245">
    <property type="entry name" value="(-)-ALPHA-TERPINEOL SYNTHASE-LIKE"/>
    <property type="match status" value="1"/>
</dbReference>
<dbReference type="SUPFAM" id="SSF48239">
    <property type="entry name" value="Terpenoid cyclases/Protein prenyltransferases"/>
    <property type="match status" value="1"/>
</dbReference>
<evidence type="ECO:0000313" key="9">
    <source>
        <dbReference type="EMBL" id="KAK6934150.1"/>
    </source>
</evidence>
<dbReference type="Pfam" id="PF01397">
    <property type="entry name" value="Terpene_synth"/>
    <property type="match status" value="1"/>
</dbReference>
<keyword evidence="10" id="KW-1185">Reference proteome</keyword>
<dbReference type="Proteomes" id="UP001370490">
    <property type="component" value="Unassembled WGS sequence"/>
</dbReference>
<accession>A0AAN8VH74</accession>
<dbReference type="Gene3D" id="1.10.600.10">
    <property type="entry name" value="Farnesyl Diphosphate Synthase"/>
    <property type="match status" value="1"/>
</dbReference>
<evidence type="ECO:0000256" key="2">
    <source>
        <dbReference type="ARBA" id="ARBA00001946"/>
    </source>
</evidence>
<dbReference type="FunFam" id="1.50.10.130:FF:000001">
    <property type="entry name" value="Isoprene synthase, chloroplastic"/>
    <property type="match status" value="1"/>
</dbReference>
<keyword evidence="3" id="KW-0479">Metal-binding</keyword>
<evidence type="ECO:0000259" key="8">
    <source>
        <dbReference type="Pfam" id="PF03936"/>
    </source>
</evidence>
<dbReference type="GO" id="GO:0000287">
    <property type="term" value="F:magnesium ion binding"/>
    <property type="evidence" value="ECO:0007669"/>
    <property type="project" value="InterPro"/>
</dbReference>
<dbReference type="PANTHER" id="PTHR31225">
    <property type="entry name" value="OS04G0344100 PROTEIN-RELATED"/>
    <property type="match status" value="1"/>
</dbReference>
<keyword evidence="4" id="KW-0460">Magnesium</keyword>
<evidence type="ECO:0000259" key="7">
    <source>
        <dbReference type="Pfam" id="PF01397"/>
    </source>
</evidence>
<dbReference type="GO" id="GO:0016102">
    <property type="term" value="P:diterpenoid biosynthetic process"/>
    <property type="evidence" value="ECO:0007669"/>
    <property type="project" value="InterPro"/>
</dbReference>
<name>A0AAN8VH74_9MAGN</name>
<dbReference type="Pfam" id="PF03936">
    <property type="entry name" value="Terpene_synth_C"/>
    <property type="match status" value="1"/>
</dbReference>
<keyword evidence="6" id="KW-0456">Lyase</keyword>
<dbReference type="InterPro" id="IPR034741">
    <property type="entry name" value="Terpene_cyclase-like_1_C"/>
</dbReference>
<dbReference type="GO" id="GO:0010333">
    <property type="term" value="F:terpene synthase activity"/>
    <property type="evidence" value="ECO:0007669"/>
    <property type="project" value="InterPro"/>
</dbReference>
<evidence type="ECO:0000256" key="5">
    <source>
        <dbReference type="ARBA" id="ARBA00023211"/>
    </source>
</evidence>
<dbReference type="InterPro" id="IPR001906">
    <property type="entry name" value="Terpene_synth_N"/>
</dbReference>
<feature type="non-terminal residue" evidence="9">
    <location>
        <position position="1"/>
    </location>
</feature>
<dbReference type="SUPFAM" id="SSF48576">
    <property type="entry name" value="Terpenoid synthases"/>
    <property type="match status" value="1"/>
</dbReference>
<dbReference type="FunFam" id="1.10.600.10:FF:000007">
    <property type="entry name" value="Isoprene synthase, chloroplastic"/>
    <property type="match status" value="1"/>
</dbReference>
<evidence type="ECO:0000256" key="4">
    <source>
        <dbReference type="ARBA" id="ARBA00022842"/>
    </source>
</evidence>
<comment type="cofactor">
    <cofactor evidence="2">
        <name>Mg(2+)</name>
        <dbReference type="ChEBI" id="CHEBI:18420"/>
    </cofactor>
</comment>
<dbReference type="InterPro" id="IPR008949">
    <property type="entry name" value="Isoprenoid_synthase_dom_sf"/>
</dbReference>
<keyword evidence="5" id="KW-0464">Manganese</keyword>
<dbReference type="SFLD" id="SFLDS00005">
    <property type="entry name" value="Isoprenoid_Synthase_Type_I"/>
    <property type="match status" value="1"/>
</dbReference>
<protein>
    <submittedName>
        <fullName evidence="9">Terpene synthase, metal-binding domain</fullName>
    </submittedName>
</protein>